<dbReference type="PANTHER" id="PTHR36800">
    <property type="entry name" value="POLYAMINE-MODULATED FACTOR 1-BINDING PROTEIN"/>
    <property type="match status" value="1"/>
</dbReference>
<keyword evidence="1" id="KW-0175">Coiled coil</keyword>
<accession>A0AAN7L602</accession>
<sequence length="120" mass="13889">MTESPSRAKDQRHLLPHEADSLLSSLVYDLSQQMQTSMEGMLKMICEIDESSNGINEDIEKCKDSALERKKILEEQKERTRRQLWQIFCEHSGPGPGLLDFGLERWSINCLHNLAFNLRI</sequence>
<evidence type="ECO:0000313" key="2">
    <source>
        <dbReference type="EMBL" id="KAK4775162.1"/>
    </source>
</evidence>
<protein>
    <submittedName>
        <fullName evidence="2">Uncharacterized protein</fullName>
    </submittedName>
</protein>
<feature type="coiled-coil region" evidence="1">
    <location>
        <begin position="56"/>
        <end position="83"/>
    </location>
</feature>
<comment type="caution">
    <text evidence="2">The sequence shown here is derived from an EMBL/GenBank/DDBJ whole genome shotgun (WGS) entry which is preliminary data.</text>
</comment>
<organism evidence="2 3">
    <name type="scientific">Trapa natans</name>
    <name type="common">Water chestnut</name>
    <dbReference type="NCBI Taxonomy" id="22666"/>
    <lineage>
        <taxon>Eukaryota</taxon>
        <taxon>Viridiplantae</taxon>
        <taxon>Streptophyta</taxon>
        <taxon>Embryophyta</taxon>
        <taxon>Tracheophyta</taxon>
        <taxon>Spermatophyta</taxon>
        <taxon>Magnoliopsida</taxon>
        <taxon>eudicotyledons</taxon>
        <taxon>Gunneridae</taxon>
        <taxon>Pentapetalae</taxon>
        <taxon>rosids</taxon>
        <taxon>malvids</taxon>
        <taxon>Myrtales</taxon>
        <taxon>Lythraceae</taxon>
        <taxon>Trapa</taxon>
    </lineage>
</organism>
<proteinExistence type="predicted"/>
<name>A0AAN7L602_TRANT</name>
<evidence type="ECO:0000256" key="1">
    <source>
        <dbReference type="SAM" id="Coils"/>
    </source>
</evidence>
<evidence type="ECO:0000313" key="3">
    <source>
        <dbReference type="Proteomes" id="UP001346149"/>
    </source>
</evidence>
<gene>
    <name evidence="2" type="ORF">SAY86_010097</name>
</gene>
<dbReference type="Proteomes" id="UP001346149">
    <property type="component" value="Unassembled WGS sequence"/>
</dbReference>
<dbReference type="AlphaFoldDB" id="A0AAN7L602"/>
<dbReference type="EMBL" id="JAXQNO010000019">
    <property type="protein sequence ID" value="KAK4775162.1"/>
    <property type="molecule type" value="Genomic_DNA"/>
</dbReference>
<reference evidence="2 3" key="1">
    <citation type="journal article" date="2023" name="Hortic Res">
        <title>Pangenome of water caltrop reveals structural variations and asymmetric subgenome divergence after allopolyploidization.</title>
        <authorList>
            <person name="Zhang X."/>
            <person name="Chen Y."/>
            <person name="Wang L."/>
            <person name="Yuan Y."/>
            <person name="Fang M."/>
            <person name="Shi L."/>
            <person name="Lu R."/>
            <person name="Comes H.P."/>
            <person name="Ma Y."/>
            <person name="Chen Y."/>
            <person name="Huang G."/>
            <person name="Zhou Y."/>
            <person name="Zheng Z."/>
            <person name="Qiu Y."/>
        </authorList>
    </citation>
    <scope>NUCLEOTIDE SEQUENCE [LARGE SCALE GENOMIC DNA]</scope>
    <source>
        <strain evidence="2">F231</strain>
    </source>
</reference>
<dbReference type="PANTHER" id="PTHR36800:SF1">
    <property type="entry name" value="POLYAMINE-MODULATED FACTOR 1-BINDING PROTEIN"/>
    <property type="match status" value="1"/>
</dbReference>
<keyword evidence="3" id="KW-1185">Reference proteome</keyword>